<dbReference type="InterPro" id="IPR052021">
    <property type="entry name" value="Type-I_RS_S_subunit"/>
</dbReference>
<keyword evidence="5" id="KW-0255">Endonuclease</keyword>
<evidence type="ECO:0000259" key="4">
    <source>
        <dbReference type="Pfam" id="PF01420"/>
    </source>
</evidence>
<dbReference type="PANTHER" id="PTHR30408">
    <property type="entry name" value="TYPE-1 RESTRICTION ENZYME ECOKI SPECIFICITY PROTEIN"/>
    <property type="match status" value="1"/>
</dbReference>
<dbReference type="RefSeq" id="WP_118398421.1">
    <property type="nucleotide sequence ID" value="NZ_QRUK01000012.1"/>
</dbReference>
<evidence type="ECO:0000256" key="2">
    <source>
        <dbReference type="ARBA" id="ARBA00022747"/>
    </source>
</evidence>
<keyword evidence="3" id="KW-0238">DNA-binding</keyword>
<proteinExistence type="inferred from homology"/>
<feature type="domain" description="Type I restriction modification DNA specificity" evidence="4">
    <location>
        <begin position="5"/>
        <end position="185"/>
    </location>
</feature>
<reference evidence="5 6" key="1">
    <citation type="submission" date="2018-08" db="EMBL/GenBank/DDBJ databases">
        <title>A genome reference for cultivated species of the human gut microbiota.</title>
        <authorList>
            <person name="Zou Y."/>
            <person name="Xue W."/>
            <person name="Luo G."/>
        </authorList>
    </citation>
    <scope>NUCLEOTIDE SEQUENCE [LARGE SCALE GENOMIC DNA]</scope>
    <source>
        <strain evidence="5 6">AF25-11</strain>
    </source>
</reference>
<accession>A0A412F0P4</accession>
<dbReference type="InterPro" id="IPR000055">
    <property type="entry name" value="Restrct_endonuc_typeI_TRD"/>
</dbReference>
<keyword evidence="5" id="KW-0540">Nuclease</keyword>
<dbReference type="Pfam" id="PF01420">
    <property type="entry name" value="Methylase_S"/>
    <property type="match status" value="1"/>
</dbReference>
<protein>
    <submittedName>
        <fullName evidence="5">Restriction endonuclease subunit S</fullName>
    </submittedName>
</protein>
<dbReference type="GO" id="GO:0003677">
    <property type="term" value="F:DNA binding"/>
    <property type="evidence" value="ECO:0007669"/>
    <property type="project" value="UniProtKB-KW"/>
</dbReference>
<keyword evidence="5" id="KW-0378">Hydrolase</keyword>
<dbReference type="PANTHER" id="PTHR30408:SF13">
    <property type="entry name" value="TYPE I RESTRICTION ENZYME HINDI SPECIFICITY SUBUNIT"/>
    <property type="match status" value="1"/>
</dbReference>
<comment type="similarity">
    <text evidence="1">Belongs to the type-I restriction system S methylase family.</text>
</comment>
<dbReference type="Proteomes" id="UP000283652">
    <property type="component" value="Unassembled WGS sequence"/>
</dbReference>
<dbReference type="GO" id="GO:0009307">
    <property type="term" value="P:DNA restriction-modification system"/>
    <property type="evidence" value="ECO:0007669"/>
    <property type="project" value="UniProtKB-KW"/>
</dbReference>
<dbReference type="EMBL" id="QRUK01000012">
    <property type="protein sequence ID" value="RGR58849.1"/>
    <property type="molecule type" value="Genomic_DNA"/>
</dbReference>
<dbReference type="SUPFAM" id="SSF116734">
    <property type="entry name" value="DNA methylase specificity domain"/>
    <property type="match status" value="2"/>
</dbReference>
<organism evidence="5 6">
    <name type="scientific">Dorea formicigenerans</name>
    <dbReference type="NCBI Taxonomy" id="39486"/>
    <lineage>
        <taxon>Bacteria</taxon>
        <taxon>Bacillati</taxon>
        <taxon>Bacillota</taxon>
        <taxon>Clostridia</taxon>
        <taxon>Lachnospirales</taxon>
        <taxon>Lachnospiraceae</taxon>
        <taxon>Dorea</taxon>
    </lineage>
</organism>
<dbReference type="InterPro" id="IPR044946">
    <property type="entry name" value="Restrct_endonuc_typeI_TRD_sf"/>
</dbReference>
<name>A0A412F0P4_9FIRM</name>
<evidence type="ECO:0000313" key="6">
    <source>
        <dbReference type="Proteomes" id="UP000283652"/>
    </source>
</evidence>
<evidence type="ECO:0000256" key="3">
    <source>
        <dbReference type="ARBA" id="ARBA00023125"/>
    </source>
</evidence>
<gene>
    <name evidence="5" type="ORF">DWY33_08180</name>
</gene>
<dbReference type="AlphaFoldDB" id="A0A412F0P4"/>
<comment type="caution">
    <text evidence="5">The sequence shown here is derived from an EMBL/GenBank/DDBJ whole genome shotgun (WGS) entry which is preliminary data.</text>
</comment>
<sequence>MSKLTKYKFSDLYEMSSGISSSKEQAGHGSPFISFSTVFNNYFLPEELPDLMDTSLKEQEIFSVKKDDVFITRTSETVDALAMSCVAVKDYPKATFSGFVKRLRPKTTGIVYSKYIAFFLRSKYFRKVLDCNTIMTLRASFNEDMFSFLYLYLPDYEEQVRIGDLLYKMEMKIRTNNKINDNLEQQAKLLYDYWFTQFDFPDENGKPYRSSGGKMVWNEQLKMEIPFSWICSKMENAIEAVRTGLNPRNNFQLGNGNIQYITVKNLCLNGSLDFSGCDTIDEQARQIVHRRSDIQRDDILFASIAPLGRCYLIQENPTNWDINESVFSIRYNSSVLTAEYLYMNLQSETFVKRATACSTGSIFKGIRINSLMDSEIILPPLSVTKEFSKEIKPLFALQKELDRETHTLIQLRDWLLPMLMNGQATISD</sequence>
<dbReference type="GO" id="GO:0004519">
    <property type="term" value="F:endonuclease activity"/>
    <property type="evidence" value="ECO:0007669"/>
    <property type="project" value="UniProtKB-KW"/>
</dbReference>
<dbReference type="Gene3D" id="3.90.220.20">
    <property type="entry name" value="DNA methylase specificity domains"/>
    <property type="match status" value="2"/>
</dbReference>
<keyword evidence="2" id="KW-0680">Restriction system</keyword>
<evidence type="ECO:0000256" key="1">
    <source>
        <dbReference type="ARBA" id="ARBA00010923"/>
    </source>
</evidence>
<evidence type="ECO:0000313" key="5">
    <source>
        <dbReference type="EMBL" id="RGR58849.1"/>
    </source>
</evidence>